<feature type="compositionally biased region" description="Low complexity" evidence="3">
    <location>
        <begin position="635"/>
        <end position="649"/>
    </location>
</feature>
<dbReference type="EMBL" id="JBFMKM010000005">
    <property type="protein sequence ID" value="KAL1306233.1"/>
    <property type="molecule type" value="Genomic_DNA"/>
</dbReference>
<feature type="compositionally biased region" description="Basic and acidic residues" evidence="3">
    <location>
        <begin position="416"/>
        <end position="432"/>
    </location>
</feature>
<evidence type="ECO:0000256" key="2">
    <source>
        <dbReference type="ARBA" id="ARBA00022833"/>
    </source>
</evidence>
<dbReference type="PROSITE" id="PS50143">
    <property type="entry name" value="BIR_REPEAT_2"/>
    <property type="match status" value="2"/>
</dbReference>
<accession>A0ABR3PJP9</accession>
<name>A0ABR3PJP9_9PEZI</name>
<keyword evidence="1" id="KW-0479">Metal-binding</keyword>
<feature type="compositionally biased region" description="Low complexity" evidence="3">
    <location>
        <begin position="665"/>
        <end position="675"/>
    </location>
</feature>
<evidence type="ECO:0000313" key="4">
    <source>
        <dbReference type="EMBL" id="KAL1306233.1"/>
    </source>
</evidence>
<protein>
    <recommendedName>
        <fullName evidence="6">BIR-domain-containing protein</fullName>
    </recommendedName>
</protein>
<evidence type="ECO:0008006" key="6">
    <source>
        <dbReference type="Google" id="ProtNLM"/>
    </source>
</evidence>
<dbReference type="Pfam" id="PF00653">
    <property type="entry name" value="BIR"/>
    <property type="match status" value="2"/>
</dbReference>
<sequence length="845" mass="91995">MASVDAGLHLTSARLATFQSEHRLEKRRASSQKKNKGQNSLTWPHDVPSPEDLSRAGFYYKPLSESNDNVNCFLCEVKLGGWEVGDIPLDEHLAHSKSCGWALSLSCSREGEDRDPMGEEMVEARSATYGNVWPHEKKKGWKPKVKKMVEAGWSFDPYDGAEDGTTCFYCNVSLDGWEPKDNPLEEHRRRAPDCTFFSLSEQHKSTRPKAKRGRASTASKASRLSTQSVQSTFSEAPSLMSLGDAANQTDMDESLTVDTTITSDAGTTKGRKKTTKTKSTAKGRKKTKEEESVEPVEDPAPEPALDEPQPEIEPEMIPPTDVELERGPGSELDATEEPTKPSRGRKLKRGDESHLEEVSAMEVDPPAKTKKTRGKAKKIAEPAIEPPTEPSEDASQLQSELQDSATFTSALQSPPEKTRGTKRSSDGVEKAQDLVIEVVEEAPIKAKKAARATKAKKGKKAAKEVQEDSETLTAEVDNTANENIAPEQETKPKRGRKPKKAQAEEPESARVVDDPAQDIGVEIEPETTPDIEQPVAQVTEEESTAEVGLLAPTEAEAELHEPTVETEMTPVQDEIEETGVFETPQDSQEAVPTPTEAEFEPTPTPQKPRRSSQRLAAPLSSRVLTPRTATAQREVALPASASPQSVQSSGAENHRPSSTSTRGQTGTAKKTSTKATDIDVPVKSATKPTQSALEPREWMSPTKSSRVPLAQPETPSNALTRSPNRLLARSASPSKGTLGQLTSTTPWTSVDLETILFPSPEKDNTTSIGANAIADGEMLEDRLSEAAGLLTSPEKKMTVEEWIRWRAEMGESKLRGECERVVGVFEREGGRALEVLVGMQTSASS</sequence>
<evidence type="ECO:0000313" key="5">
    <source>
        <dbReference type="Proteomes" id="UP001562354"/>
    </source>
</evidence>
<feature type="compositionally biased region" description="Basic residues" evidence="3">
    <location>
        <begin position="445"/>
        <end position="460"/>
    </location>
</feature>
<proteinExistence type="predicted"/>
<reference evidence="4 5" key="1">
    <citation type="submission" date="2024-07" db="EMBL/GenBank/DDBJ databases">
        <title>Draft sequence of the Neodothiora populina.</title>
        <authorList>
            <person name="Drown D.D."/>
            <person name="Schuette U.S."/>
            <person name="Buechlein A.B."/>
            <person name="Rusch D.R."/>
            <person name="Winton L.W."/>
            <person name="Adams G.A."/>
        </authorList>
    </citation>
    <scope>NUCLEOTIDE SEQUENCE [LARGE SCALE GENOMIC DNA]</scope>
    <source>
        <strain evidence="4 5">CPC 39397</strain>
    </source>
</reference>
<dbReference type="SUPFAM" id="SSF57924">
    <property type="entry name" value="Inhibitor of apoptosis (IAP) repeat"/>
    <property type="match status" value="2"/>
</dbReference>
<feature type="compositionally biased region" description="Basic residues" evidence="3">
    <location>
        <begin position="368"/>
        <end position="377"/>
    </location>
</feature>
<feature type="region of interest" description="Disordered" evidence="3">
    <location>
        <begin position="21"/>
        <end position="48"/>
    </location>
</feature>
<evidence type="ECO:0000256" key="1">
    <source>
        <dbReference type="ARBA" id="ARBA00022723"/>
    </source>
</evidence>
<feature type="compositionally biased region" description="Polar residues" evidence="3">
    <location>
        <begin position="216"/>
        <end position="235"/>
    </location>
</feature>
<dbReference type="PANTHER" id="PTHR46771:SF5">
    <property type="entry name" value="DETERIN"/>
    <property type="match status" value="1"/>
</dbReference>
<dbReference type="PANTHER" id="PTHR46771">
    <property type="entry name" value="DETERIN"/>
    <property type="match status" value="1"/>
</dbReference>
<keyword evidence="2" id="KW-0862">Zinc</keyword>
<dbReference type="GeneID" id="95978024"/>
<feature type="compositionally biased region" description="Acidic residues" evidence="3">
    <location>
        <begin position="291"/>
        <end position="314"/>
    </location>
</feature>
<dbReference type="InterPro" id="IPR051190">
    <property type="entry name" value="Baculoviral_IAP"/>
</dbReference>
<evidence type="ECO:0000256" key="3">
    <source>
        <dbReference type="SAM" id="MobiDB-lite"/>
    </source>
</evidence>
<feature type="compositionally biased region" description="Basic residues" evidence="3">
    <location>
        <begin position="205"/>
        <end position="214"/>
    </location>
</feature>
<organism evidence="4 5">
    <name type="scientific">Neodothiora populina</name>
    <dbReference type="NCBI Taxonomy" id="2781224"/>
    <lineage>
        <taxon>Eukaryota</taxon>
        <taxon>Fungi</taxon>
        <taxon>Dikarya</taxon>
        <taxon>Ascomycota</taxon>
        <taxon>Pezizomycotina</taxon>
        <taxon>Dothideomycetes</taxon>
        <taxon>Dothideomycetidae</taxon>
        <taxon>Dothideales</taxon>
        <taxon>Dothioraceae</taxon>
        <taxon>Neodothiora</taxon>
    </lineage>
</organism>
<gene>
    <name evidence="4" type="ORF">AAFC00_004324</name>
</gene>
<feature type="compositionally biased region" description="Polar residues" evidence="3">
    <location>
        <begin position="393"/>
        <end position="412"/>
    </location>
</feature>
<keyword evidence="5" id="KW-1185">Reference proteome</keyword>
<dbReference type="Proteomes" id="UP001562354">
    <property type="component" value="Unassembled WGS sequence"/>
</dbReference>
<dbReference type="RefSeq" id="XP_069202506.1">
    <property type="nucleotide sequence ID" value="XM_069343954.1"/>
</dbReference>
<feature type="compositionally biased region" description="Polar residues" evidence="3">
    <location>
        <begin position="713"/>
        <end position="723"/>
    </location>
</feature>
<dbReference type="InterPro" id="IPR001370">
    <property type="entry name" value="BIR_rpt"/>
</dbReference>
<feature type="compositionally biased region" description="Basic and acidic residues" evidence="3">
    <location>
        <begin position="501"/>
        <end position="513"/>
    </location>
</feature>
<dbReference type="Gene3D" id="1.10.1170.10">
    <property type="entry name" value="Inhibitor Of Apoptosis Protein (2mihbC-IAP-1), Chain A"/>
    <property type="match status" value="2"/>
</dbReference>
<feature type="compositionally biased region" description="Basic residues" evidence="3">
    <location>
        <begin position="269"/>
        <end position="286"/>
    </location>
</feature>
<feature type="region of interest" description="Disordered" evidence="3">
    <location>
        <begin position="250"/>
        <end position="724"/>
    </location>
</feature>
<dbReference type="SMART" id="SM00238">
    <property type="entry name" value="BIR"/>
    <property type="match status" value="2"/>
</dbReference>
<dbReference type="CDD" id="cd00022">
    <property type="entry name" value="BIR"/>
    <property type="match status" value="1"/>
</dbReference>
<feature type="region of interest" description="Disordered" evidence="3">
    <location>
        <begin position="198"/>
        <end position="237"/>
    </location>
</feature>
<comment type="caution">
    <text evidence="4">The sequence shown here is derived from an EMBL/GenBank/DDBJ whole genome shotgun (WGS) entry which is preliminary data.</text>
</comment>